<dbReference type="eggNOG" id="KOG2273">
    <property type="taxonomic scope" value="Eukaryota"/>
</dbReference>
<evidence type="ECO:0000256" key="5">
    <source>
        <dbReference type="ARBA" id="ARBA00022927"/>
    </source>
</evidence>
<dbReference type="InterPro" id="IPR027267">
    <property type="entry name" value="AH/BAR_dom_sf"/>
</dbReference>
<dbReference type="OrthoDB" id="289314at2759"/>
<dbReference type="PANTHER" id="PTHR46979:SF2">
    <property type="entry name" value="SORTING NEXIN-41"/>
    <property type="match status" value="1"/>
</dbReference>
<dbReference type="InterPro" id="IPR051079">
    <property type="entry name" value="Sorting_Nexin_Autophagy"/>
</dbReference>
<dbReference type="GO" id="GO:0035091">
    <property type="term" value="F:phosphatidylinositol binding"/>
    <property type="evidence" value="ECO:0007669"/>
    <property type="project" value="InterPro"/>
</dbReference>
<feature type="compositionally biased region" description="Low complexity" evidence="9">
    <location>
        <begin position="11"/>
        <end position="27"/>
    </location>
</feature>
<dbReference type="Gene3D" id="1.20.1270.60">
    <property type="entry name" value="Arfaptin homology (AH) domain/BAR domain"/>
    <property type="match status" value="2"/>
</dbReference>
<evidence type="ECO:0000313" key="12">
    <source>
        <dbReference type="Proteomes" id="UP000053927"/>
    </source>
</evidence>
<evidence type="ECO:0000256" key="7">
    <source>
        <dbReference type="ARBA" id="ARBA00023121"/>
    </source>
</evidence>
<dbReference type="InterPro" id="IPR044106">
    <property type="entry name" value="PX_Snx41/Atg20"/>
</dbReference>
<keyword evidence="7" id="KW-0446">Lipid-binding</keyword>
<dbReference type="GO" id="GO:0015031">
    <property type="term" value="P:protein transport"/>
    <property type="evidence" value="ECO:0007669"/>
    <property type="project" value="UniProtKB-KW"/>
</dbReference>
<protein>
    <recommendedName>
        <fullName evidence="10">PX domain-containing protein</fullName>
    </recommendedName>
</protein>
<dbReference type="GO" id="GO:0010008">
    <property type="term" value="C:endosome membrane"/>
    <property type="evidence" value="ECO:0007669"/>
    <property type="project" value="UniProtKB-SubCell"/>
</dbReference>
<dbReference type="GO" id="GO:0005829">
    <property type="term" value="C:cytosol"/>
    <property type="evidence" value="ECO:0007669"/>
    <property type="project" value="GOC"/>
</dbReference>
<name>R7S049_STEHR</name>
<keyword evidence="6" id="KW-0072">Autophagy</keyword>
<dbReference type="Gene3D" id="3.30.1520.10">
    <property type="entry name" value="Phox-like domain"/>
    <property type="match status" value="1"/>
</dbReference>
<dbReference type="GO" id="GO:0042147">
    <property type="term" value="P:retrograde transport, endosome to Golgi"/>
    <property type="evidence" value="ECO:0007669"/>
    <property type="project" value="InterPro"/>
</dbReference>
<dbReference type="RefSeq" id="XP_007310601.1">
    <property type="nucleotide sequence ID" value="XM_007310539.1"/>
</dbReference>
<dbReference type="OMA" id="CRRMKEV"/>
<feature type="region of interest" description="Disordered" evidence="9">
    <location>
        <begin position="603"/>
        <end position="639"/>
    </location>
</feature>
<proteinExistence type="inferred from homology"/>
<dbReference type="EMBL" id="JH687398">
    <property type="protein sequence ID" value="EIM80488.1"/>
    <property type="molecule type" value="Genomic_DNA"/>
</dbReference>
<dbReference type="InterPro" id="IPR036871">
    <property type="entry name" value="PX_dom_sf"/>
</dbReference>
<dbReference type="Proteomes" id="UP000053927">
    <property type="component" value="Unassembled WGS sequence"/>
</dbReference>
<feature type="compositionally biased region" description="Polar residues" evidence="9">
    <location>
        <begin position="399"/>
        <end position="411"/>
    </location>
</feature>
<accession>R7S049</accession>
<gene>
    <name evidence="11" type="ORF">STEHIDRAFT_150649</name>
</gene>
<feature type="region of interest" description="Disordered" evidence="9">
    <location>
        <begin position="376"/>
        <end position="501"/>
    </location>
</feature>
<dbReference type="GeneID" id="18800084"/>
<keyword evidence="5" id="KW-0653">Protein transport</keyword>
<dbReference type="InterPro" id="IPR001683">
    <property type="entry name" value="PX_dom"/>
</dbReference>
<evidence type="ECO:0000256" key="2">
    <source>
        <dbReference type="ARBA" id="ARBA00010883"/>
    </source>
</evidence>
<dbReference type="SMART" id="SM00312">
    <property type="entry name" value="PX"/>
    <property type="match status" value="1"/>
</dbReference>
<evidence type="ECO:0000256" key="4">
    <source>
        <dbReference type="ARBA" id="ARBA00022753"/>
    </source>
</evidence>
<feature type="domain" description="PX" evidence="10">
    <location>
        <begin position="80"/>
        <end position="199"/>
    </location>
</feature>
<dbReference type="Pfam" id="PF00787">
    <property type="entry name" value="PX"/>
    <property type="match status" value="1"/>
</dbReference>
<keyword evidence="12" id="KW-1185">Reference proteome</keyword>
<evidence type="ECO:0000259" key="10">
    <source>
        <dbReference type="PROSITE" id="PS50195"/>
    </source>
</evidence>
<comment type="subcellular location">
    <subcellularLocation>
        <location evidence="1">Endosome membrane</location>
        <topology evidence="1">Peripheral membrane protein</topology>
    </subcellularLocation>
</comment>
<dbReference type="PROSITE" id="PS50195">
    <property type="entry name" value="PX"/>
    <property type="match status" value="1"/>
</dbReference>
<evidence type="ECO:0000256" key="1">
    <source>
        <dbReference type="ARBA" id="ARBA00004481"/>
    </source>
</evidence>
<evidence type="ECO:0000256" key="9">
    <source>
        <dbReference type="SAM" id="MobiDB-lite"/>
    </source>
</evidence>
<evidence type="ECO:0000256" key="6">
    <source>
        <dbReference type="ARBA" id="ARBA00023006"/>
    </source>
</evidence>
<dbReference type="SUPFAM" id="SSF64268">
    <property type="entry name" value="PX domain"/>
    <property type="match status" value="1"/>
</dbReference>
<dbReference type="KEGG" id="shs:STEHIDRAFT_150649"/>
<sequence length="639" mass="70796">MDSFEDENPFSSDQPPSSASSNSVSHIDVSEPSSPVSHPARIPSSPTLARSPVAPVQASVPRSPPVKSDFCCYRDQWLHSGDDAEILIVDALKTSENSTSPYITYVIRAGNAESRHRYSEFESLRLNLTKLYPTLIIPPIPSKQTIGDYAIKQGKAKEDAALIARRRRMLQTFLNRIARHPILANEHVFHRFLDGEVSWAEVLHSPPLSLLPKNILKAPAHNPTDPEASAAYQALPNPSAAHPLRRPDQRFLDSEVFTNKFAAHMSGPMEKVTRRTMKRWSDYAQDHMDLGAAWNGFSLNEQGELSGAIEKTGQAIDATYMSTTRLLQDLEQNWQEPLHEYSQFASIIKKLLVYRHQKHVQLEMTQDALEARRESLTELEKSEREARRLEEALGRGRVTSPSGLDSGSPRRSQSQSEYGSQSQSQYGASTLRPSASVGGHEGGRGSIGTDAGSDDSQPVEVEAPSPDSMNGRSVRDDDEPQLGSAYLPPHPGPSPIKRRAPGMGLLSALSYTLHGMMDADPETARRNGISKTRENISQLEDALHLSAQDLKYASSTIQADLDRFQRQKVADLREMAISMARSHRDWCQKNLEAWQDAKQEIAKIPDHPNQLPKDITENDPASAGPSMTRRDSTATINGR</sequence>
<evidence type="ECO:0000256" key="3">
    <source>
        <dbReference type="ARBA" id="ARBA00022448"/>
    </source>
</evidence>
<organism evidence="11 12">
    <name type="scientific">Stereum hirsutum (strain FP-91666)</name>
    <name type="common">White-rot fungus</name>
    <dbReference type="NCBI Taxonomy" id="721885"/>
    <lineage>
        <taxon>Eukaryota</taxon>
        <taxon>Fungi</taxon>
        <taxon>Dikarya</taxon>
        <taxon>Basidiomycota</taxon>
        <taxon>Agaricomycotina</taxon>
        <taxon>Agaricomycetes</taxon>
        <taxon>Russulales</taxon>
        <taxon>Stereaceae</taxon>
        <taxon>Stereum</taxon>
    </lineage>
</organism>
<feature type="compositionally biased region" description="Low complexity" evidence="9">
    <location>
        <begin position="412"/>
        <end position="429"/>
    </location>
</feature>
<dbReference type="AlphaFoldDB" id="R7S049"/>
<evidence type="ECO:0000313" key="11">
    <source>
        <dbReference type="EMBL" id="EIM80488.1"/>
    </source>
</evidence>
<evidence type="ECO:0000256" key="8">
    <source>
        <dbReference type="ARBA" id="ARBA00023136"/>
    </source>
</evidence>
<keyword evidence="8" id="KW-0472">Membrane</keyword>
<dbReference type="CDD" id="cd06867">
    <property type="entry name" value="PX_SNX41_42"/>
    <property type="match status" value="1"/>
</dbReference>
<keyword evidence="4" id="KW-0967">Endosome</keyword>
<dbReference type="PANTHER" id="PTHR46979">
    <property type="entry name" value="SORTING NEXIN-41"/>
    <property type="match status" value="1"/>
</dbReference>
<feature type="compositionally biased region" description="Basic and acidic residues" evidence="9">
    <location>
        <begin position="376"/>
        <end position="394"/>
    </location>
</feature>
<reference evidence="12" key="1">
    <citation type="journal article" date="2012" name="Science">
        <title>The Paleozoic origin of enzymatic lignin decomposition reconstructed from 31 fungal genomes.</title>
        <authorList>
            <person name="Floudas D."/>
            <person name="Binder M."/>
            <person name="Riley R."/>
            <person name="Barry K."/>
            <person name="Blanchette R.A."/>
            <person name="Henrissat B."/>
            <person name="Martinez A.T."/>
            <person name="Otillar R."/>
            <person name="Spatafora J.W."/>
            <person name="Yadav J.S."/>
            <person name="Aerts A."/>
            <person name="Benoit I."/>
            <person name="Boyd A."/>
            <person name="Carlson A."/>
            <person name="Copeland A."/>
            <person name="Coutinho P.M."/>
            <person name="de Vries R.P."/>
            <person name="Ferreira P."/>
            <person name="Findley K."/>
            <person name="Foster B."/>
            <person name="Gaskell J."/>
            <person name="Glotzer D."/>
            <person name="Gorecki P."/>
            <person name="Heitman J."/>
            <person name="Hesse C."/>
            <person name="Hori C."/>
            <person name="Igarashi K."/>
            <person name="Jurgens J.A."/>
            <person name="Kallen N."/>
            <person name="Kersten P."/>
            <person name="Kohler A."/>
            <person name="Kuees U."/>
            <person name="Kumar T.K.A."/>
            <person name="Kuo A."/>
            <person name="LaButti K."/>
            <person name="Larrondo L.F."/>
            <person name="Lindquist E."/>
            <person name="Ling A."/>
            <person name="Lombard V."/>
            <person name="Lucas S."/>
            <person name="Lundell T."/>
            <person name="Martin R."/>
            <person name="McLaughlin D.J."/>
            <person name="Morgenstern I."/>
            <person name="Morin E."/>
            <person name="Murat C."/>
            <person name="Nagy L.G."/>
            <person name="Nolan M."/>
            <person name="Ohm R.A."/>
            <person name="Patyshakuliyeva A."/>
            <person name="Rokas A."/>
            <person name="Ruiz-Duenas F.J."/>
            <person name="Sabat G."/>
            <person name="Salamov A."/>
            <person name="Samejima M."/>
            <person name="Schmutz J."/>
            <person name="Slot J.C."/>
            <person name="St John F."/>
            <person name="Stenlid J."/>
            <person name="Sun H."/>
            <person name="Sun S."/>
            <person name="Syed K."/>
            <person name="Tsang A."/>
            <person name="Wiebenga A."/>
            <person name="Young D."/>
            <person name="Pisabarro A."/>
            <person name="Eastwood D.C."/>
            <person name="Martin F."/>
            <person name="Cullen D."/>
            <person name="Grigoriev I.V."/>
            <person name="Hibbett D.S."/>
        </authorList>
    </citation>
    <scope>NUCLEOTIDE SEQUENCE [LARGE SCALE GENOMIC DNA]</scope>
    <source>
        <strain evidence="12">FP-91666</strain>
    </source>
</reference>
<keyword evidence="3" id="KW-0813">Transport</keyword>
<dbReference type="GO" id="GO:0006914">
    <property type="term" value="P:autophagy"/>
    <property type="evidence" value="ECO:0007669"/>
    <property type="project" value="UniProtKB-KW"/>
</dbReference>
<feature type="region of interest" description="Disordered" evidence="9">
    <location>
        <begin position="1"/>
        <end position="65"/>
    </location>
</feature>
<comment type="similarity">
    <text evidence="2">Belongs to the sorting nexin family.</text>
</comment>